<dbReference type="GO" id="GO:0004519">
    <property type="term" value="F:endonuclease activity"/>
    <property type="evidence" value="ECO:0007669"/>
    <property type="project" value="UniProtKB-KW"/>
</dbReference>
<evidence type="ECO:0000259" key="1">
    <source>
        <dbReference type="Pfam" id="PF05685"/>
    </source>
</evidence>
<name>A0ABV5KBG3_9ACTN</name>
<dbReference type="Proteomes" id="UP001589750">
    <property type="component" value="Unassembled WGS sequence"/>
</dbReference>
<proteinExistence type="predicted"/>
<dbReference type="PANTHER" id="PTHR35400:SF3">
    <property type="entry name" value="SLL1072 PROTEIN"/>
    <property type="match status" value="1"/>
</dbReference>
<gene>
    <name evidence="2" type="ORF">ACFFRI_13590</name>
</gene>
<reference evidence="2 3" key="1">
    <citation type="submission" date="2024-09" db="EMBL/GenBank/DDBJ databases">
        <authorList>
            <person name="Sun Q."/>
            <person name="Mori K."/>
        </authorList>
    </citation>
    <scope>NUCLEOTIDE SEQUENCE [LARGE SCALE GENOMIC DNA]</scope>
    <source>
        <strain evidence="2 3">JCM 9626</strain>
    </source>
</reference>
<dbReference type="RefSeq" id="WP_246083947.1">
    <property type="nucleotide sequence ID" value="NZ_JBHMDG010000015.1"/>
</dbReference>
<dbReference type="PANTHER" id="PTHR35400">
    <property type="entry name" value="SLR1083 PROTEIN"/>
    <property type="match status" value="1"/>
</dbReference>
<keyword evidence="2" id="KW-0255">Endonuclease</keyword>
<dbReference type="CDD" id="cd06260">
    <property type="entry name" value="DUF820-like"/>
    <property type="match status" value="1"/>
</dbReference>
<organism evidence="2 3">
    <name type="scientific">Nocardioides plantarum</name>
    <dbReference type="NCBI Taxonomy" id="29299"/>
    <lineage>
        <taxon>Bacteria</taxon>
        <taxon>Bacillati</taxon>
        <taxon>Actinomycetota</taxon>
        <taxon>Actinomycetes</taxon>
        <taxon>Propionibacteriales</taxon>
        <taxon>Nocardioidaceae</taxon>
        <taxon>Nocardioides</taxon>
    </lineage>
</organism>
<dbReference type="EMBL" id="JBHMDG010000015">
    <property type="protein sequence ID" value="MFB9314082.1"/>
    <property type="molecule type" value="Genomic_DNA"/>
</dbReference>
<dbReference type="InterPro" id="IPR011335">
    <property type="entry name" value="Restrct_endonuc-II-like"/>
</dbReference>
<comment type="caution">
    <text evidence="2">The sequence shown here is derived from an EMBL/GenBank/DDBJ whole genome shotgun (WGS) entry which is preliminary data.</text>
</comment>
<dbReference type="InterPro" id="IPR008538">
    <property type="entry name" value="Uma2"/>
</dbReference>
<dbReference type="InterPro" id="IPR012296">
    <property type="entry name" value="Nuclease_put_TT1808"/>
</dbReference>
<feature type="domain" description="Putative restriction endonuclease" evidence="1">
    <location>
        <begin position="14"/>
        <end position="169"/>
    </location>
</feature>
<sequence>MTTLPRGREFTRADLDAMPDDGNRYELIDGAIVVTPSPRLPHQGAVGELYLALRAACPETMRVYVAPLDVVLGERTVVQPDLLVTTAAQASGDDHEGVPLLAVEVLSPSTRHIDLGLKRSRFEVAGVASYWVVDPAAPSVVAWDLVDGGYVESGRASGAEALVLSHPFPVTLVPSALVR</sequence>
<accession>A0ABV5KBG3</accession>
<evidence type="ECO:0000313" key="2">
    <source>
        <dbReference type="EMBL" id="MFB9314082.1"/>
    </source>
</evidence>
<evidence type="ECO:0000313" key="3">
    <source>
        <dbReference type="Proteomes" id="UP001589750"/>
    </source>
</evidence>
<protein>
    <submittedName>
        <fullName evidence="2">Uma2 family endonuclease</fullName>
    </submittedName>
</protein>
<dbReference type="Pfam" id="PF05685">
    <property type="entry name" value="Uma2"/>
    <property type="match status" value="1"/>
</dbReference>
<keyword evidence="2" id="KW-0540">Nuclease</keyword>
<dbReference type="Gene3D" id="3.90.1570.10">
    <property type="entry name" value="tt1808, chain A"/>
    <property type="match status" value="1"/>
</dbReference>
<dbReference type="SUPFAM" id="SSF52980">
    <property type="entry name" value="Restriction endonuclease-like"/>
    <property type="match status" value="1"/>
</dbReference>
<keyword evidence="2" id="KW-0378">Hydrolase</keyword>
<keyword evidence="3" id="KW-1185">Reference proteome</keyword>